<feature type="compositionally biased region" description="Low complexity" evidence="2">
    <location>
        <begin position="220"/>
        <end position="235"/>
    </location>
</feature>
<feature type="region of interest" description="Disordered" evidence="2">
    <location>
        <begin position="208"/>
        <end position="243"/>
    </location>
</feature>
<dbReference type="Proteomes" id="UP000199496">
    <property type="component" value="Unassembled WGS sequence"/>
</dbReference>
<keyword evidence="1" id="KW-0175">Coiled coil</keyword>
<sequence>MNQAEAELQLKVWKELAVSKQMLMKGATDALGLDPECSTEELKAALDIAIQRGNEADVKIKQANDQAKQAIEAMEKKVKASEKAQILADSARDEALSRLQSGEQDMAAERVAHSKEMKAIKELLADKDKALKAINKALADTPENVVKKLRQLKKQKHDEATARKQLETQISGLRKDKRELEEQVKTLKETAESGAKLAEQHRELHKVAEQLLAQAGTAGEETLPTLPPLDTQLLESLEETTGQ</sequence>
<proteinExistence type="predicted"/>
<feature type="coiled-coil region" evidence="1">
    <location>
        <begin position="120"/>
        <end position="197"/>
    </location>
</feature>
<dbReference type="AlphaFoldDB" id="A0A1H9AJS4"/>
<organism evidence="3 4">
    <name type="scientific">Ectothiorhodospira magna</name>
    <dbReference type="NCBI Taxonomy" id="867345"/>
    <lineage>
        <taxon>Bacteria</taxon>
        <taxon>Pseudomonadati</taxon>
        <taxon>Pseudomonadota</taxon>
        <taxon>Gammaproteobacteria</taxon>
        <taxon>Chromatiales</taxon>
        <taxon>Ectothiorhodospiraceae</taxon>
        <taxon>Ectothiorhodospira</taxon>
    </lineage>
</organism>
<keyword evidence="4" id="KW-1185">Reference proteome</keyword>
<dbReference type="OrthoDB" id="6195387at2"/>
<reference evidence="3 4" key="1">
    <citation type="submission" date="2016-10" db="EMBL/GenBank/DDBJ databases">
        <authorList>
            <person name="de Groot N.N."/>
        </authorList>
    </citation>
    <scope>NUCLEOTIDE SEQUENCE [LARGE SCALE GENOMIC DNA]</scope>
    <source>
        <strain evidence="3 4">B7-7</strain>
    </source>
</reference>
<evidence type="ECO:0000313" key="4">
    <source>
        <dbReference type="Proteomes" id="UP000199496"/>
    </source>
</evidence>
<dbReference type="EMBL" id="FOFO01000005">
    <property type="protein sequence ID" value="SEP76633.1"/>
    <property type="molecule type" value="Genomic_DNA"/>
</dbReference>
<evidence type="ECO:0000256" key="1">
    <source>
        <dbReference type="SAM" id="Coils"/>
    </source>
</evidence>
<gene>
    <name evidence="3" type="ORF">SAMN05421693_10595</name>
</gene>
<protein>
    <submittedName>
        <fullName evidence="3">Uncharacterized protein</fullName>
    </submittedName>
</protein>
<evidence type="ECO:0000313" key="3">
    <source>
        <dbReference type="EMBL" id="SEP76633.1"/>
    </source>
</evidence>
<name>A0A1H9AJS4_9GAMM</name>
<accession>A0A1H9AJS4</accession>
<dbReference type="STRING" id="867345.SAMN05421693_10595"/>
<evidence type="ECO:0000256" key="2">
    <source>
        <dbReference type="SAM" id="MobiDB-lite"/>
    </source>
</evidence>
<dbReference type="RefSeq" id="WP_090204145.1">
    <property type="nucleotide sequence ID" value="NZ_FOFO01000005.1"/>
</dbReference>